<accession>A0A849A8M0</accession>
<sequence>MVVFALVADPVPSPEWSSLPVVDAVSPVVRAPDDLLDVAPVVLSDADSEERDEVADGAELDGFAVDEAPDDDAGDADETDDEAGAEDAAADDAGADELGADELGADAAPLIGSVTWALGGAALGPAGLLCVAGDGLDTSEAGELPQAVSTSAAAASAAPVAASRRRDPERAALPGWGRSGRAGAEAERERACIGPTVPNKPAGARSTRRGGAHQ</sequence>
<proteinExistence type="predicted"/>
<reference evidence="2 3" key="1">
    <citation type="submission" date="2020-05" db="EMBL/GenBank/DDBJ databases">
        <title>Nakamurella sp. DB0629 isolated from air conditioner.</title>
        <authorList>
            <person name="Kim D.H."/>
            <person name="Kim D.-U."/>
        </authorList>
    </citation>
    <scope>NUCLEOTIDE SEQUENCE [LARGE SCALE GENOMIC DNA]</scope>
    <source>
        <strain evidence="2 3">DB0629</strain>
    </source>
</reference>
<feature type="region of interest" description="Disordered" evidence="1">
    <location>
        <begin position="43"/>
        <end position="101"/>
    </location>
</feature>
<evidence type="ECO:0000313" key="3">
    <source>
        <dbReference type="Proteomes" id="UP000562984"/>
    </source>
</evidence>
<feature type="region of interest" description="Disordered" evidence="1">
    <location>
        <begin position="132"/>
        <end position="214"/>
    </location>
</feature>
<dbReference type="EMBL" id="JABEND010000002">
    <property type="protein sequence ID" value="NNG34820.1"/>
    <property type="molecule type" value="Genomic_DNA"/>
</dbReference>
<feature type="compositionally biased region" description="Acidic residues" evidence="1">
    <location>
        <begin position="67"/>
        <end position="101"/>
    </location>
</feature>
<feature type="compositionally biased region" description="Low complexity" evidence="1">
    <location>
        <begin position="147"/>
        <end position="162"/>
    </location>
</feature>
<dbReference type="RefSeq" id="WP_171198447.1">
    <property type="nucleotide sequence ID" value="NZ_JABEND010000002.1"/>
</dbReference>
<dbReference type="AlphaFoldDB" id="A0A849A8M0"/>
<comment type="caution">
    <text evidence="2">The sequence shown here is derived from an EMBL/GenBank/DDBJ whole genome shotgun (WGS) entry which is preliminary data.</text>
</comment>
<evidence type="ECO:0000256" key="1">
    <source>
        <dbReference type="SAM" id="MobiDB-lite"/>
    </source>
</evidence>
<feature type="compositionally biased region" description="Acidic residues" evidence="1">
    <location>
        <begin position="46"/>
        <end position="59"/>
    </location>
</feature>
<evidence type="ECO:0000313" key="2">
    <source>
        <dbReference type="EMBL" id="NNG34820.1"/>
    </source>
</evidence>
<dbReference type="Proteomes" id="UP000562984">
    <property type="component" value="Unassembled WGS sequence"/>
</dbReference>
<gene>
    <name evidence="2" type="ORF">HKD39_03615</name>
</gene>
<keyword evidence="3" id="KW-1185">Reference proteome</keyword>
<organism evidence="2 3">
    <name type="scientific">Nakamurella aerolata</name>
    <dbReference type="NCBI Taxonomy" id="1656892"/>
    <lineage>
        <taxon>Bacteria</taxon>
        <taxon>Bacillati</taxon>
        <taxon>Actinomycetota</taxon>
        <taxon>Actinomycetes</taxon>
        <taxon>Nakamurellales</taxon>
        <taxon>Nakamurellaceae</taxon>
        <taxon>Nakamurella</taxon>
    </lineage>
</organism>
<protein>
    <submittedName>
        <fullName evidence="2">Uncharacterized protein</fullName>
    </submittedName>
</protein>
<name>A0A849A8M0_9ACTN</name>